<feature type="region of interest" description="Disordered" evidence="1">
    <location>
        <begin position="95"/>
        <end position="136"/>
    </location>
</feature>
<dbReference type="SUPFAM" id="SSF64268">
    <property type="entry name" value="PX domain"/>
    <property type="match status" value="1"/>
</dbReference>
<dbReference type="GO" id="GO:0005886">
    <property type="term" value="C:plasma membrane"/>
    <property type="evidence" value="ECO:0007669"/>
    <property type="project" value="TreeGrafter"/>
</dbReference>
<dbReference type="GO" id="GO:0016197">
    <property type="term" value="P:endosomal transport"/>
    <property type="evidence" value="ECO:0007669"/>
    <property type="project" value="TreeGrafter"/>
</dbReference>
<feature type="compositionally biased region" description="Low complexity" evidence="1">
    <location>
        <begin position="873"/>
        <end position="895"/>
    </location>
</feature>
<feature type="compositionally biased region" description="Basic and acidic residues" evidence="1">
    <location>
        <begin position="1376"/>
        <end position="1400"/>
    </location>
</feature>
<feature type="region of interest" description="Disordered" evidence="1">
    <location>
        <begin position="865"/>
        <end position="899"/>
    </location>
</feature>
<dbReference type="InterPro" id="IPR001683">
    <property type="entry name" value="PX_dom"/>
</dbReference>
<feature type="compositionally biased region" description="Polar residues" evidence="1">
    <location>
        <begin position="347"/>
        <end position="358"/>
    </location>
</feature>
<sequence>MPKDTSPTASIRSVASSRSRTLSRPPPPPKPSHLASSFTGTCNSIALRHYIQTHTTGGSFSTQSPPTATISLAHLGHGYDNSTVDHFVDAFDTSSEDEQDVVDRPMSRPSARGRTYTAPSVSRMFEPSSDDTNIGDGTTRLIRNEPVAIDGSGPSRVGNLRSMFEAAMPFTSTPVALSRQNTGITFQHTGSNQSTTKAKPRISNQVRMLQAQITGERFNGVAGAFNVAEARSSIILQKNPTYFNHRRDATDQSEHDSIYRTASQDLLGDALKMDAVVMPPTLNTETLKVSPSGSFPKADDASAGHASRESSIMGNEATISRSTSAKNDLTSSRILIISAQHDRDDSSATIRPSHSNTDVVALPRFSNGTISSPDATTSTVRHRSSRLVSGSKKDRLSFIFTASPQSSHNSGEADRNGITPSPSGVSTASRSASEAESEAESEVQRSREPSMLVADDDSLSFSRTSHHLTANDGSCFDLDWGSNASPTKAASVRRAFLNAATSARSSNPEEIRIVEEEEEEAAVDANSRKNSCKSVQAVTMKADSSPMRPPSTVSHFDNLSDDVDTTQAPDRQVKPNASNSAAILGPSTASTLQEPRPTSLRMPRPGMGKPARALYDFEGEAAFNELIIRAGQPFDIINEQLAGGWSLGVVWDEEGVPTRGLIPQGWYCYIQDFTRSPPLSHDIEPPPTPDLVSTDDSARDPSLPAAAVSPREIAKSASSSESMYPSPSRHVGSVGRAQSKKSKKVTEPAKVERAESRGTDDSEPSVSTPTPPNENRAAVEPHDSITVSAFLKIGNKAAHWQEVEEADAVAGADRNTKHQSVIEPESEASVFANSGAAIDGMPVDSNESNPIDWSAVDVSQPQLDTTSIPNAQTAPVEEAAERTAPAPETENTATAGPDWKGSIFGKTTFQRFASFVTSGAEDYVLSNFNLDEDERWRVIARTVPGGQSAAIALPEVAEEDEGAQAPVHPHDLAQAMQIEHVKSKFSSAEHNHHFVIAGPAGPKWKSKSPPFLVQVHHPEMRTKLNGMHEYTVYHVTSTYPLDDADPTALDHSCVPYDPLGGPYPPGSQSTVVRRFTQFEWLHQVLAKHYSALLIPPMPEKQYSGRFASDFIETRRADLEMWISRIVRHPILRYSEPIRFFLNCQHETEWRNTAAVLLRHGESKWGVYARTWHPDFNFDSADAAVEADRMEAFLKALEKTVNGVGGHDAGKQGILAAYKLFRECSVATSSTYRDLSYVLLRTITGAGAGPCDGKDTSRALNDDAHRIHGPPMGNIGRRSETGATNEHGAWCWREDCQDCLNLTSAMQNTAECLQNVADIYESHARETLLRQHERFKEVSRPHTLAQALLETHRTTLSRYREATGEVDPFEADAFPSDQDRYSDKRQTESERKTGMAPEEAEKVAARCETVINVTLSEMDRIHDERVQDYHALGRSLLDGQIELHESILEQLKAARLHYDEEYYEREPDFHVLPSRYQAELSRPKKPSAPLLMPSAAHGPPGGLKSAAGGMGLLISQATGNGGVIRPASMEFESMAMLGDRSPPLASPRATDMSLGYTERIPSTAGGGGKGGLLSSFLAPVTIKQRPFATNGDKSDDRLVDSTNTYTTRASGSASTEALKAINMKFGNSQESLQQQQSTSSYFSAIWR</sequence>
<feature type="region of interest" description="Disordered" evidence="1">
    <location>
        <begin position="284"/>
        <end position="325"/>
    </location>
</feature>
<protein>
    <submittedName>
        <fullName evidence="3">Related to Sorting nexin 9</fullName>
    </submittedName>
</protein>
<dbReference type="Pfam" id="PF10456">
    <property type="entry name" value="BAR_3_WASP_bdg"/>
    <property type="match status" value="1"/>
</dbReference>
<feature type="compositionally biased region" description="Low complexity" evidence="1">
    <location>
        <begin position="9"/>
        <end position="23"/>
    </location>
</feature>
<dbReference type="InterPro" id="IPR027267">
    <property type="entry name" value="AH/BAR_dom_sf"/>
</dbReference>
<feature type="compositionally biased region" description="Low complexity" evidence="1">
    <location>
        <begin position="716"/>
        <end position="728"/>
    </location>
</feature>
<feature type="compositionally biased region" description="Basic and acidic residues" evidence="1">
    <location>
        <begin position="1253"/>
        <end position="1265"/>
    </location>
</feature>
<reference evidence="3" key="1">
    <citation type="journal article" date="2014" name="Genome Biol. Evol.">
        <title>Gene Loss Rather Than Gene Gain Is Associated with a Host Jump from Monocots to Dicots in the Smut Fungus Melanopsichium pennsylvanicum.</title>
        <authorList>
            <person name="Sharma R."/>
            <person name="Mishra B."/>
            <person name="Runge F."/>
            <person name="Thines M."/>
        </authorList>
    </citation>
    <scope>NUCLEOTIDE SEQUENCE</scope>
    <source>
        <strain evidence="3">4</strain>
    </source>
</reference>
<dbReference type="EMBL" id="HG529577">
    <property type="protein sequence ID" value="CDI53399.1"/>
    <property type="molecule type" value="Genomic_DNA"/>
</dbReference>
<feature type="region of interest" description="Disordered" evidence="1">
    <location>
        <begin position="1360"/>
        <end position="1400"/>
    </location>
</feature>
<feature type="region of interest" description="Disordered" evidence="1">
    <location>
        <begin position="540"/>
        <end position="607"/>
    </location>
</feature>
<dbReference type="InterPro" id="IPR019497">
    <property type="entry name" value="Sorting_nexin_WASP-bd-dom"/>
</dbReference>
<feature type="compositionally biased region" description="Basic and acidic residues" evidence="1">
    <location>
        <begin position="297"/>
        <end position="308"/>
    </location>
</feature>
<feature type="compositionally biased region" description="Basic and acidic residues" evidence="1">
    <location>
        <begin position="744"/>
        <end position="760"/>
    </location>
</feature>
<dbReference type="PROSITE" id="PS50195">
    <property type="entry name" value="PX"/>
    <property type="match status" value="1"/>
</dbReference>
<feature type="domain" description="PX" evidence="2">
    <location>
        <begin position="1011"/>
        <end position="1147"/>
    </location>
</feature>
<name>A0A077R8D6_9BASI</name>
<dbReference type="PANTHER" id="PTHR45827:SF1">
    <property type="entry name" value="SORTING NEXIN"/>
    <property type="match status" value="1"/>
</dbReference>
<dbReference type="SMART" id="SM00312">
    <property type="entry name" value="PX"/>
    <property type="match status" value="1"/>
</dbReference>
<feature type="compositionally biased region" description="Polar residues" evidence="1">
    <location>
        <begin position="284"/>
        <end position="293"/>
    </location>
</feature>
<dbReference type="InterPro" id="IPR036871">
    <property type="entry name" value="PX_dom_sf"/>
</dbReference>
<proteinExistence type="predicted"/>
<feature type="region of interest" description="Disordered" evidence="1">
    <location>
        <begin position="341"/>
        <end position="388"/>
    </location>
</feature>
<dbReference type="PANTHER" id="PTHR45827">
    <property type="entry name" value="SORTING NEXIN"/>
    <property type="match status" value="1"/>
</dbReference>
<feature type="compositionally biased region" description="Polar residues" evidence="1">
    <location>
        <begin position="418"/>
        <end position="427"/>
    </location>
</feature>
<feature type="region of interest" description="Disordered" evidence="1">
    <location>
        <begin position="1481"/>
        <end position="1502"/>
    </location>
</feature>
<feature type="compositionally biased region" description="Polar residues" evidence="1">
    <location>
        <begin position="366"/>
        <end position="379"/>
    </location>
</feature>
<feature type="region of interest" description="Disordered" evidence="1">
    <location>
        <begin position="1"/>
        <end position="37"/>
    </location>
</feature>
<feature type="compositionally biased region" description="Polar residues" evidence="1">
    <location>
        <begin position="565"/>
        <end position="593"/>
    </location>
</feature>
<feature type="region of interest" description="Disordered" evidence="1">
    <location>
        <begin position="678"/>
        <end position="781"/>
    </location>
</feature>
<dbReference type="GO" id="GO:0006897">
    <property type="term" value="P:endocytosis"/>
    <property type="evidence" value="ECO:0007669"/>
    <property type="project" value="TreeGrafter"/>
</dbReference>
<dbReference type="Gene3D" id="3.30.1520.10">
    <property type="entry name" value="Phox-like domain"/>
    <property type="match status" value="1"/>
</dbReference>
<dbReference type="GO" id="GO:0035091">
    <property type="term" value="F:phosphatidylinositol binding"/>
    <property type="evidence" value="ECO:0007669"/>
    <property type="project" value="InterPro"/>
</dbReference>
<dbReference type="GO" id="GO:0031410">
    <property type="term" value="C:cytoplasmic vesicle"/>
    <property type="evidence" value="ECO:0007669"/>
    <property type="project" value="TreeGrafter"/>
</dbReference>
<evidence type="ECO:0000313" key="3">
    <source>
        <dbReference type="EMBL" id="CDI53399.1"/>
    </source>
</evidence>
<feature type="region of interest" description="Disordered" evidence="1">
    <location>
        <begin position="402"/>
        <end position="452"/>
    </location>
</feature>
<evidence type="ECO:0000256" key="1">
    <source>
        <dbReference type="SAM" id="MobiDB-lite"/>
    </source>
</evidence>
<dbReference type="GO" id="GO:0097320">
    <property type="term" value="P:plasma membrane tubulation"/>
    <property type="evidence" value="ECO:0007669"/>
    <property type="project" value="TreeGrafter"/>
</dbReference>
<evidence type="ECO:0000259" key="2">
    <source>
        <dbReference type="PROSITE" id="PS50195"/>
    </source>
</evidence>
<feature type="region of interest" description="Disordered" evidence="1">
    <location>
        <begin position="1253"/>
        <end position="1278"/>
    </location>
</feature>
<accession>A0A077R8D6</accession>
<dbReference type="Gene3D" id="1.20.1270.60">
    <property type="entry name" value="Arfaptin homology (AH) domain/BAR domain"/>
    <property type="match status" value="1"/>
</dbReference>
<dbReference type="Pfam" id="PF00787">
    <property type="entry name" value="PX"/>
    <property type="match status" value="1"/>
</dbReference>
<organism evidence="3">
    <name type="scientific">Melanopsichium pennsylvanicum 4</name>
    <dbReference type="NCBI Taxonomy" id="1398559"/>
    <lineage>
        <taxon>Eukaryota</taxon>
        <taxon>Fungi</taxon>
        <taxon>Dikarya</taxon>
        <taxon>Basidiomycota</taxon>
        <taxon>Ustilaginomycotina</taxon>
        <taxon>Ustilaginomycetes</taxon>
        <taxon>Ustilaginales</taxon>
        <taxon>Ustilaginaceae</taxon>
        <taxon>Melanopsichium</taxon>
    </lineage>
</organism>
<feature type="compositionally biased region" description="Polar residues" evidence="1">
    <location>
        <begin position="309"/>
        <end position="325"/>
    </location>
</feature>